<keyword evidence="3" id="KW-1185">Reference proteome</keyword>
<dbReference type="InterPro" id="IPR000884">
    <property type="entry name" value="TSP1_rpt"/>
</dbReference>
<dbReference type="InterPro" id="IPR002557">
    <property type="entry name" value="Chitin-bd_dom"/>
</dbReference>
<feature type="domain" description="Chitin-binding type-2" evidence="1">
    <location>
        <begin position="649"/>
        <end position="709"/>
    </location>
</feature>
<feature type="domain" description="Chitin-binding type-2" evidence="1">
    <location>
        <begin position="763"/>
        <end position="823"/>
    </location>
</feature>
<accession>A0ABY7E8Y4</accession>
<dbReference type="SMART" id="SM00209">
    <property type="entry name" value="TSP1"/>
    <property type="match status" value="1"/>
</dbReference>
<dbReference type="PROSITE" id="PS50092">
    <property type="entry name" value="TSP1"/>
    <property type="match status" value="1"/>
</dbReference>
<dbReference type="PROSITE" id="PS50940">
    <property type="entry name" value="CHIT_BIND_II"/>
    <property type="match status" value="4"/>
</dbReference>
<evidence type="ECO:0000313" key="3">
    <source>
        <dbReference type="Proteomes" id="UP001164746"/>
    </source>
</evidence>
<evidence type="ECO:0000313" key="2">
    <source>
        <dbReference type="EMBL" id="WAR05417.1"/>
    </source>
</evidence>
<dbReference type="InterPro" id="IPR036383">
    <property type="entry name" value="TSP1_rpt_sf"/>
</dbReference>
<organism evidence="2 3">
    <name type="scientific">Mya arenaria</name>
    <name type="common">Soft-shell clam</name>
    <dbReference type="NCBI Taxonomy" id="6604"/>
    <lineage>
        <taxon>Eukaryota</taxon>
        <taxon>Metazoa</taxon>
        <taxon>Spiralia</taxon>
        <taxon>Lophotrochozoa</taxon>
        <taxon>Mollusca</taxon>
        <taxon>Bivalvia</taxon>
        <taxon>Autobranchia</taxon>
        <taxon>Heteroconchia</taxon>
        <taxon>Euheterodonta</taxon>
        <taxon>Imparidentia</taxon>
        <taxon>Neoheterodontei</taxon>
        <taxon>Myida</taxon>
        <taxon>Myoidea</taxon>
        <taxon>Myidae</taxon>
        <taxon>Mya</taxon>
    </lineage>
</organism>
<dbReference type="Gene3D" id="2.20.100.10">
    <property type="entry name" value="Thrombospondin type-1 (TSP1) repeat"/>
    <property type="match status" value="1"/>
</dbReference>
<dbReference type="Pfam" id="PF01607">
    <property type="entry name" value="CBM_14"/>
    <property type="match status" value="1"/>
</dbReference>
<dbReference type="InterPro" id="IPR035234">
    <property type="entry name" value="IgGFc-bd_N"/>
</dbReference>
<dbReference type="SMART" id="SM00494">
    <property type="entry name" value="ChtBD2"/>
    <property type="match status" value="3"/>
</dbReference>
<dbReference type="Gene3D" id="2.170.140.10">
    <property type="entry name" value="Chitin binding domain"/>
    <property type="match status" value="1"/>
</dbReference>
<feature type="domain" description="Chitin-binding type-2" evidence="1">
    <location>
        <begin position="516"/>
        <end position="576"/>
    </location>
</feature>
<evidence type="ECO:0000259" key="1">
    <source>
        <dbReference type="PROSITE" id="PS50940"/>
    </source>
</evidence>
<dbReference type="SUPFAM" id="SSF57625">
    <property type="entry name" value="Invertebrate chitin-binding proteins"/>
    <property type="match status" value="2"/>
</dbReference>
<gene>
    <name evidence="2" type="ORF">MAR_020786</name>
</gene>
<dbReference type="SUPFAM" id="SSF82895">
    <property type="entry name" value="TSP-1 type 1 repeat"/>
    <property type="match status" value="1"/>
</dbReference>
<dbReference type="Proteomes" id="UP001164746">
    <property type="component" value="Chromosome 5"/>
</dbReference>
<dbReference type="InterPro" id="IPR036508">
    <property type="entry name" value="Chitin-bd_dom_sf"/>
</dbReference>
<dbReference type="Pfam" id="PF00090">
    <property type="entry name" value="TSP_1"/>
    <property type="match status" value="1"/>
</dbReference>
<dbReference type="Pfam" id="PF17517">
    <property type="entry name" value="IgGFc_binding"/>
    <property type="match status" value="1"/>
</dbReference>
<dbReference type="PANTHER" id="PTHR46534:SF1">
    <property type="entry name" value="IGGFC-BINDING PROTEIN N-TERMINAL DOMAIN-CONTAINING PROTEIN"/>
    <property type="match status" value="1"/>
</dbReference>
<dbReference type="PANTHER" id="PTHR46534">
    <property type="entry name" value="IGGFC_BINDING DOMAIN-CONTAINING PROTEIN"/>
    <property type="match status" value="1"/>
</dbReference>
<feature type="domain" description="Chitin-binding type-2" evidence="1">
    <location>
        <begin position="891"/>
        <end position="953"/>
    </location>
</feature>
<name>A0ABY7E8Y4_MYAAR</name>
<reference evidence="2" key="1">
    <citation type="submission" date="2022-11" db="EMBL/GenBank/DDBJ databases">
        <title>Centuries of genome instability and evolution in soft-shell clam transmissible cancer (bioRxiv).</title>
        <authorList>
            <person name="Hart S.F.M."/>
            <person name="Yonemitsu M.A."/>
            <person name="Giersch R.M."/>
            <person name="Beal B.F."/>
            <person name="Arriagada G."/>
            <person name="Davis B.W."/>
            <person name="Ostrander E.A."/>
            <person name="Goff S.P."/>
            <person name="Metzger M.J."/>
        </authorList>
    </citation>
    <scope>NUCLEOTIDE SEQUENCE</scope>
    <source>
        <strain evidence="2">MELC-2E11</strain>
        <tissue evidence="2">Siphon/mantle</tissue>
    </source>
</reference>
<dbReference type="EMBL" id="CP111016">
    <property type="protein sequence ID" value="WAR05417.1"/>
    <property type="molecule type" value="Genomic_DNA"/>
</dbReference>
<proteinExistence type="predicted"/>
<sequence length="996" mass="108537">MFMENLRLGTQVFNLELYCTTQEKTPVSVHVTSPLWSSPKVDTTFSVVEGQVQKVIIASDLRMTGSGVDNKAILVTANKEVACYGANKETLSNDGYLGLPVDALGTDYYAIVHSPPTIKAEVGLASTEDGTNVKITLPSGNGPTDVTFQGKTYHAGDTISVNLNKFQTLQIQSDGDLTGTHIEASHPVAAFSGNIKTNIGKGSFSDHLVEQLVPSDRWGKEFVTAPIPGRTVGDVFRVVAKEDNTVVTVPGKSPIHLNAGERAVFEIPSTQYSHITSSKPIMMAQFVKSQQNSTEPADPSMMIIPPYEQFGSDYTFTMPEYSHPEYGNNSIYRYQNEFMIVAKKSDISGLLLDGKPFPQTQWVDIPGSNLVGSYVTLPHGPHTVRHSDPLSTFGGYLYGHAYHESYGFPTGMRTAIIYNPNCKPTPSVPGDGIDNDCDNKIDEELCTLDNKRKVDGQWGNWGTWSSSCSVTCGDGVLTRVRLCDAPKPKFGGINCTGNDQETKSCYSGQPCPLDVNSFCSKNSRGIAPNPVNCAQYIDCSRTSPLGQPHLFECPYPDLFNNVTMQCDDFEHVQCGRRMEPMDPCDYIQNKCNGSDPNCPPCRDRWPTCVGVDDGKQPQSSTRIARKTAPWARESALSASLTPSCISTLGFYCRQHPTELLAEPSSCAKYYDCSKKGHTLNDFVAECTYPDLFSTTTGKCGNFTSASTTKTNVQRVTLLAYVQTTMLTAEVSQTVSSHGRVNSGGLCMWSVTPTGPLVNTTEIKDVCTANPKMVYPDSQNCQKYINCSAQNTLLGNHIVECTYPDLFSMTTKACEQFDTVNCDKRHEPMAPCDYDQNKCSPGNSTCNCPNLLPSCVSKADGNQSFPSHMWKPDYITCNKNRTVIPTKKCTKGPYCQANPSAIFPWPDSCAQYVNCSALVAGGASSDPVSECKYPDLFSTTTMKCQDFATVQCGLRPEPQAPLCQTPIVSLVLVDSPVVSARQMGTSLFPPGCGNQTM</sequence>
<protein>
    <submittedName>
        <fullName evidence="2">FCGBP-like protein</fullName>
    </submittedName>
</protein>